<dbReference type="GO" id="GO:0005576">
    <property type="term" value="C:extracellular region"/>
    <property type="evidence" value="ECO:0007669"/>
    <property type="project" value="TreeGrafter"/>
</dbReference>
<reference evidence="2 3" key="1">
    <citation type="submission" date="2016-07" db="EMBL/GenBank/DDBJ databases">
        <title>Genome sequencing of Vibrio scophthalmi strain VS-05, an isolated from Paralichthys olivaceus.</title>
        <authorList>
            <person name="Han H.-J."/>
        </authorList>
    </citation>
    <scope>NUCLEOTIDE SEQUENCE [LARGE SCALE GENOMIC DNA]</scope>
    <source>
        <strain evidence="2 3">VS-05</strain>
    </source>
</reference>
<dbReference type="AlphaFoldDB" id="A0A1B1NNH7"/>
<dbReference type="EMBL" id="CP016414">
    <property type="protein sequence ID" value="ANU36229.1"/>
    <property type="molecule type" value="Genomic_DNA"/>
</dbReference>
<evidence type="ECO:0000313" key="2">
    <source>
        <dbReference type="EMBL" id="ANU36229.1"/>
    </source>
</evidence>
<evidence type="ECO:0000313" key="3">
    <source>
        <dbReference type="Proteomes" id="UP000092528"/>
    </source>
</evidence>
<dbReference type="InterPro" id="IPR009739">
    <property type="entry name" value="LprI-like_N"/>
</dbReference>
<dbReference type="KEGG" id="vsc:VSVS12_01525"/>
<organism evidence="2 3">
    <name type="scientific">Vibrio scophthalmi</name>
    <dbReference type="NCBI Taxonomy" id="45658"/>
    <lineage>
        <taxon>Bacteria</taxon>
        <taxon>Pseudomonadati</taxon>
        <taxon>Pseudomonadota</taxon>
        <taxon>Gammaproteobacteria</taxon>
        <taxon>Vibrionales</taxon>
        <taxon>Vibrionaceae</taxon>
        <taxon>Vibrio</taxon>
    </lineage>
</organism>
<dbReference type="PANTHER" id="PTHR37549">
    <property type="entry name" value="LIPOPROTEIN LPRI"/>
    <property type="match status" value="1"/>
</dbReference>
<dbReference type="Pfam" id="PF07007">
    <property type="entry name" value="LprI"/>
    <property type="match status" value="1"/>
</dbReference>
<dbReference type="Proteomes" id="UP000092528">
    <property type="component" value="Chromosome 1"/>
</dbReference>
<name>A0A1B1NNH7_9VIBR</name>
<sequence>MKYQWLFVALSITPSFFLHAASFDCTKAASPTEKMICQDPILNTLDEILGEQYKELRTQLAQPQQQALKQEQLNWWEQRDGQCSLGISKCIPSYGQRIGELHHQLALESLKKDLLQVTSMEQLINSSNYHEFLAARYTLFDNIFETEDYVRKMGSTTSMYYALKGKGDEISFENGLLFGSACEPSHCERKGFILVDPKTLDAVFGVIAFNDKFDRYFYDKPQLILFYNNDEFFEANLSLMVNKVKATTIVEKVIPVRANDFNDDTYYY</sequence>
<keyword evidence="3" id="KW-1185">Reference proteome</keyword>
<dbReference type="GeneID" id="96870904"/>
<dbReference type="Gene3D" id="1.20.1270.180">
    <property type="match status" value="1"/>
</dbReference>
<protein>
    <recommendedName>
        <fullName evidence="1">Lysozyme inhibitor LprI-like N-terminal domain-containing protein</fullName>
    </recommendedName>
</protein>
<gene>
    <name evidence="2" type="ORF">VSVS05_01102</name>
</gene>
<dbReference type="InterPro" id="IPR052755">
    <property type="entry name" value="Lysozyme_Inhibitor_LprI"/>
</dbReference>
<evidence type="ECO:0000259" key="1">
    <source>
        <dbReference type="Pfam" id="PF07007"/>
    </source>
</evidence>
<dbReference type="PATRIC" id="fig|45658.6.peg.1481"/>
<dbReference type="PANTHER" id="PTHR37549:SF1">
    <property type="entry name" value="LIPOPROTEIN LPRI"/>
    <property type="match status" value="1"/>
</dbReference>
<feature type="domain" description="Lysozyme inhibitor LprI-like N-terminal" evidence="1">
    <location>
        <begin position="25"/>
        <end position="83"/>
    </location>
</feature>
<dbReference type="RefSeq" id="WP_065430277.1">
    <property type="nucleotide sequence ID" value="NZ_CP016414.1"/>
</dbReference>
<proteinExistence type="predicted"/>
<accession>A0A1B1NNH7</accession>